<keyword evidence="5" id="KW-1185">Reference proteome</keyword>
<dbReference type="SUPFAM" id="SSF51735">
    <property type="entry name" value="NAD(P)-binding Rossmann-fold domains"/>
    <property type="match status" value="1"/>
</dbReference>
<dbReference type="Pfam" id="PF13727">
    <property type="entry name" value="CoA_binding_3"/>
    <property type="match status" value="1"/>
</dbReference>
<feature type="transmembrane region" description="Helical" evidence="2">
    <location>
        <begin position="21"/>
        <end position="44"/>
    </location>
</feature>
<protein>
    <submittedName>
        <fullName evidence="4">Polysaccharide biosynthesis protein</fullName>
    </submittedName>
</protein>
<comment type="caution">
    <text evidence="4">The sequence shown here is derived from an EMBL/GenBank/DDBJ whole genome shotgun (WGS) entry which is preliminary data.</text>
</comment>
<evidence type="ECO:0000313" key="5">
    <source>
        <dbReference type="Proteomes" id="UP000294562"/>
    </source>
</evidence>
<feature type="transmembrane region" description="Helical" evidence="2">
    <location>
        <begin position="119"/>
        <end position="140"/>
    </location>
</feature>
<dbReference type="CDD" id="cd05237">
    <property type="entry name" value="UDP_invert_4-6DH_SDR_e"/>
    <property type="match status" value="1"/>
</dbReference>
<gene>
    <name evidence="4" type="ORF">E2L05_08905</name>
</gene>
<comment type="similarity">
    <text evidence="1">Belongs to the polysaccharide synthase family.</text>
</comment>
<evidence type="ECO:0000256" key="2">
    <source>
        <dbReference type="SAM" id="Phobius"/>
    </source>
</evidence>
<proteinExistence type="inferred from homology"/>
<feature type="transmembrane region" description="Helical" evidence="2">
    <location>
        <begin position="56"/>
        <end position="75"/>
    </location>
</feature>
<keyword evidence="2" id="KW-1133">Transmembrane helix</keyword>
<feature type="domain" description="Polysaccharide biosynthesis protein CapD-like" evidence="3">
    <location>
        <begin position="288"/>
        <end position="579"/>
    </location>
</feature>
<accession>A0A4R6AVN2</accession>
<dbReference type="InterPro" id="IPR029063">
    <property type="entry name" value="SAM-dependent_MTases_sf"/>
</dbReference>
<sequence>MRNFRATTLHWLLGLPRAKKRAIQIAADVIILCGCFLVSMFLRLDSLSLALSVEPWLAFIVTLPITLALFIRLGLYRAVVRYISARAFRVIAIGVFCPVLIMLVAAQMLGLWLPRSVPFIYAMVAFLAVGAVRFSMRTIYRVVDSSTRTKVLIYGAGESGRQLFHSLHHSSQYQPVGFIDDNPLLRRAVIGGLSVYGKNDIIDLVSALGAETVLLAMPRITRAQRAELMEFLEPLPVTVQTIPSMLDLISGTADVDDIRAVSIEDILGRDPVPPHRELMNANIKGRTVFVSGAGGSIGSELCRQIIDNGPARLLLFEHSEFALYLIEQELRKKAETSGVDLIPVVGSVRDGERLKWLLGKFAVDTVYHAAAYKHVPMVEQNMIEGVRNNIFGTKALADASVHAGVKSFILISTDKAVRPTNLMGASKRMAELICQAHARTGAGTLFSMVRFGNVLGSSGSVIPLFSKQIETGGPVTVTHPEITRYFMTIPEAAQLVIQTGGLAKGGDVFLLDMGAPVRIADLAARMIRLSGKTPVTGRDAKQGEIAIEFTELRPGEKLYEELFIGATAQATKHPRILTLREDSLSPEDLSLHIEVMAAACEMNDLEALRRAMRDAPTLYDPNSEVVDRTGSILAQRSHVA</sequence>
<name>A0A4R6AVN2_9RHOB</name>
<dbReference type="InterPro" id="IPR003869">
    <property type="entry name" value="Polysac_CapD-like"/>
</dbReference>
<organism evidence="4 5">
    <name type="scientific">Meridianimarinicoccus aquatilis</name>
    <dbReference type="NCBI Taxonomy" id="2552766"/>
    <lineage>
        <taxon>Bacteria</taxon>
        <taxon>Pseudomonadati</taxon>
        <taxon>Pseudomonadota</taxon>
        <taxon>Alphaproteobacteria</taxon>
        <taxon>Rhodobacterales</taxon>
        <taxon>Paracoccaceae</taxon>
        <taxon>Meridianimarinicoccus</taxon>
    </lineage>
</organism>
<dbReference type="OrthoDB" id="9803111at2"/>
<reference evidence="4 5" key="1">
    <citation type="submission" date="2019-03" db="EMBL/GenBank/DDBJ databases">
        <title>Rhodobacteraceae bacterium SM1902, a new member of the family Rhodobacteraceae isolated from Yantai.</title>
        <authorList>
            <person name="Sun Y."/>
        </authorList>
    </citation>
    <scope>NUCLEOTIDE SEQUENCE [LARGE SCALE GENOMIC DNA]</scope>
    <source>
        <strain evidence="4 5">SM1902</strain>
    </source>
</reference>
<evidence type="ECO:0000256" key="1">
    <source>
        <dbReference type="ARBA" id="ARBA00007430"/>
    </source>
</evidence>
<dbReference type="Proteomes" id="UP000294562">
    <property type="component" value="Unassembled WGS sequence"/>
</dbReference>
<dbReference type="AlphaFoldDB" id="A0A4R6AVN2"/>
<evidence type="ECO:0000313" key="4">
    <source>
        <dbReference type="EMBL" id="TDL88187.1"/>
    </source>
</evidence>
<dbReference type="Pfam" id="PF02719">
    <property type="entry name" value="Polysacc_synt_2"/>
    <property type="match status" value="1"/>
</dbReference>
<keyword evidence="2" id="KW-0812">Transmembrane</keyword>
<feature type="transmembrane region" description="Helical" evidence="2">
    <location>
        <begin position="87"/>
        <end position="113"/>
    </location>
</feature>
<keyword evidence="2" id="KW-0472">Membrane</keyword>
<dbReference type="PANTHER" id="PTHR43318">
    <property type="entry name" value="UDP-N-ACETYLGLUCOSAMINE 4,6-DEHYDRATASE"/>
    <property type="match status" value="1"/>
</dbReference>
<dbReference type="InterPro" id="IPR036291">
    <property type="entry name" value="NAD(P)-bd_dom_sf"/>
</dbReference>
<dbReference type="EMBL" id="SMZO01000016">
    <property type="protein sequence ID" value="TDL88187.1"/>
    <property type="molecule type" value="Genomic_DNA"/>
</dbReference>
<dbReference type="InterPro" id="IPR051203">
    <property type="entry name" value="Polysaccharide_Synthase-Rel"/>
</dbReference>
<dbReference type="PANTHER" id="PTHR43318:SF1">
    <property type="entry name" value="POLYSACCHARIDE BIOSYNTHESIS PROTEIN EPSC-RELATED"/>
    <property type="match status" value="1"/>
</dbReference>
<dbReference type="Gene3D" id="3.40.50.720">
    <property type="entry name" value="NAD(P)-binding Rossmann-like Domain"/>
    <property type="match status" value="2"/>
</dbReference>
<evidence type="ECO:0000259" key="3">
    <source>
        <dbReference type="Pfam" id="PF02719"/>
    </source>
</evidence>
<dbReference type="SUPFAM" id="SSF53335">
    <property type="entry name" value="S-adenosyl-L-methionine-dependent methyltransferases"/>
    <property type="match status" value="1"/>
</dbReference>